<dbReference type="InterPro" id="IPR013655">
    <property type="entry name" value="PAS_fold_3"/>
</dbReference>
<dbReference type="Gene3D" id="3.20.20.450">
    <property type="entry name" value="EAL domain"/>
    <property type="match status" value="1"/>
</dbReference>
<dbReference type="InterPro" id="IPR043128">
    <property type="entry name" value="Rev_trsase/Diguanyl_cyclase"/>
</dbReference>
<dbReference type="InterPro" id="IPR001633">
    <property type="entry name" value="EAL_dom"/>
</dbReference>
<dbReference type="CDD" id="cd00130">
    <property type="entry name" value="PAS"/>
    <property type="match status" value="1"/>
</dbReference>
<dbReference type="SMART" id="SM00267">
    <property type="entry name" value="GGDEF"/>
    <property type="match status" value="1"/>
</dbReference>
<proteinExistence type="predicted"/>
<feature type="domain" description="EAL" evidence="1">
    <location>
        <begin position="375"/>
        <end position="631"/>
    </location>
</feature>
<dbReference type="InterPro" id="IPR000160">
    <property type="entry name" value="GGDEF_dom"/>
</dbReference>
<reference evidence="3" key="1">
    <citation type="submission" date="2022-11" db="EMBL/GenBank/DDBJ databases">
        <title>Larsenimonas rhizosphaerae sp. nov., isolated from a tidal mudflat.</title>
        <authorList>
            <person name="Lee S.D."/>
            <person name="Kim I.S."/>
        </authorList>
    </citation>
    <scope>NUCLEOTIDE SEQUENCE</scope>
    <source>
        <strain evidence="3">GH2-1</strain>
    </source>
</reference>
<dbReference type="Pfam" id="PF08447">
    <property type="entry name" value="PAS_3"/>
    <property type="match status" value="1"/>
</dbReference>
<name>A0AA41ZF35_9GAMM</name>
<dbReference type="Gene3D" id="3.30.70.270">
    <property type="match status" value="1"/>
</dbReference>
<accession>A0AA41ZF35</accession>
<comment type="caution">
    <text evidence="3">The sequence shown here is derived from an EMBL/GenBank/DDBJ whole genome shotgun (WGS) entry which is preliminary data.</text>
</comment>
<dbReference type="SMART" id="SM00052">
    <property type="entry name" value="EAL"/>
    <property type="match status" value="1"/>
</dbReference>
<dbReference type="Pfam" id="PF00563">
    <property type="entry name" value="EAL"/>
    <property type="match status" value="1"/>
</dbReference>
<dbReference type="EMBL" id="JAPIVE010000001">
    <property type="protein sequence ID" value="MCX2522723.1"/>
    <property type="molecule type" value="Genomic_DNA"/>
</dbReference>
<evidence type="ECO:0000259" key="2">
    <source>
        <dbReference type="PROSITE" id="PS50887"/>
    </source>
</evidence>
<dbReference type="SUPFAM" id="SSF141868">
    <property type="entry name" value="EAL domain-like"/>
    <property type="match status" value="1"/>
</dbReference>
<dbReference type="GO" id="GO:0071111">
    <property type="term" value="F:cyclic-guanylate-specific phosphodiesterase activity"/>
    <property type="evidence" value="ECO:0007669"/>
    <property type="project" value="InterPro"/>
</dbReference>
<dbReference type="AlphaFoldDB" id="A0AA41ZF35"/>
<dbReference type="InterPro" id="IPR050706">
    <property type="entry name" value="Cyclic-di-GMP_PDE-like"/>
</dbReference>
<dbReference type="InterPro" id="IPR035919">
    <property type="entry name" value="EAL_sf"/>
</dbReference>
<dbReference type="PANTHER" id="PTHR33121:SF79">
    <property type="entry name" value="CYCLIC DI-GMP PHOSPHODIESTERASE PDED-RELATED"/>
    <property type="match status" value="1"/>
</dbReference>
<dbReference type="InterPro" id="IPR000014">
    <property type="entry name" value="PAS"/>
</dbReference>
<keyword evidence="4" id="KW-1185">Reference proteome</keyword>
<dbReference type="RefSeq" id="WP_265895214.1">
    <property type="nucleotide sequence ID" value="NZ_JAPIVE010000001.1"/>
</dbReference>
<evidence type="ECO:0000313" key="4">
    <source>
        <dbReference type="Proteomes" id="UP001165678"/>
    </source>
</evidence>
<gene>
    <name evidence="3" type="ORF">OQ287_00525</name>
</gene>
<dbReference type="SUPFAM" id="SSF55073">
    <property type="entry name" value="Nucleotide cyclase"/>
    <property type="match status" value="1"/>
</dbReference>
<protein>
    <submittedName>
        <fullName evidence="3">EAL domain-containing protein</fullName>
    </submittedName>
</protein>
<evidence type="ECO:0000259" key="1">
    <source>
        <dbReference type="PROSITE" id="PS50883"/>
    </source>
</evidence>
<dbReference type="InterPro" id="IPR029787">
    <property type="entry name" value="Nucleotide_cyclase"/>
</dbReference>
<dbReference type="PROSITE" id="PS50883">
    <property type="entry name" value="EAL"/>
    <property type="match status" value="1"/>
</dbReference>
<organism evidence="3 4">
    <name type="scientific">Larsenimonas rhizosphaerae</name>
    <dbReference type="NCBI Taxonomy" id="2944682"/>
    <lineage>
        <taxon>Bacteria</taxon>
        <taxon>Pseudomonadati</taxon>
        <taxon>Pseudomonadota</taxon>
        <taxon>Gammaproteobacteria</taxon>
        <taxon>Oceanospirillales</taxon>
        <taxon>Halomonadaceae</taxon>
        <taxon>Larsenimonas</taxon>
    </lineage>
</organism>
<dbReference type="CDD" id="cd01948">
    <property type="entry name" value="EAL"/>
    <property type="match status" value="1"/>
</dbReference>
<evidence type="ECO:0000313" key="3">
    <source>
        <dbReference type="EMBL" id="MCX2522723.1"/>
    </source>
</evidence>
<feature type="domain" description="GGDEF" evidence="2">
    <location>
        <begin position="233"/>
        <end position="366"/>
    </location>
</feature>
<sequence>MADMCTPESNGEEKSREIEILDQAIGTLDAWVRNRVGTNDLTLDGQRAESERVARLAVLCNALYPQVTPSPMPFGALSGGCFSEHTLLLGGVLDGTTDGIWEWRLDTDQLCLSSRWFSMLGLKEEHGPLPSSVWLDRVHPDDQAMLREAVERYLNSIDSSLAVEYRIKDAFGTWRMMACRGVSDGQTSGRGRWLVGTQTDITDQRFCDRATGLGNAELLNQHLDDICRSNSEQPLYLIKLALSNAEDVLDAFPPHHIEGGLRRLSRVMRCRLPPDTSLVALPNYQFGLVVEADSRATLSDIMDRLEAVLSEPVIFDETGVWLSHAMGIVEFHPGQVTNVPQLLMQARLALQHAVRTGVGSRCFYTDALAELTRHAGAGEQMIREALAHNGVRCFLQPIVSLSEGGRIVGFEALMRLQTEFGIIGPEYFIEVAERTALIHPLSRHLLEQAIDVLADPRFNTVYGSEFTVNVNLSSKQLLDATLVEWLMSALARRHVAPTRLQVEVTESSVLAEPQTARLTLEALRARGISIALDDFGTGYSSLAQLCDLPLDTVKLDRCLVMHIESDARKRHVLVSMIELCKRLGYRVVVEGVEDFPVLRTVRALGGDSIQGFIYARPLPVGRVIEELSLFPVMKA</sequence>
<dbReference type="PROSITE" id="PS50887">
    <property type="entry name" value="GGDEF"/>
    <property type="match status" value="1"/>
</dbReference>
<dbReference type="PANTHER" id="PTHR33121">
    <property type="entry name" value="CYCLIC DI-GMP PHOSPHODIESTERASE PDEF"/>
    <property type="match status" value="1"/>
</dbReference>
<dbReference type="SUPFAM" id="SSF55785">
    <property type="entry name" value="PYP-like sensor domain (PAS domain)"/>
    <property type="match status" value="1"/>
</dbReference>
<dbReference type="Gene3D" id="3.30.450.20">
    <property type="entry name" value="PAS domain"/>
    <property type="match status" value="1"/>
</dbReference>
<dbReference type="Proteomes" id="UP001165678">
    <property type="component" value="Unassembled WGS sequence"/>
</dbReference>
<dbReference type="InterPro" id="IPR035965">
    <property type="entry name" value="PAS-like_dom_sf"/>
</dbReference>